<evidence type="ECO:0000313" key="2">
    <source>
        <dbReference type="EMBL" id="KFB53818.1"/>
    </source>
</evidence>
<feature type="region of interest" description="Disordered" evidence="1">
    <location>
        <begin position="1"/>
        <end position="43"/>
    </location>
</feature>
<reference evidence="2 4" key="1">
    <citation type="journal article" date="2014" name="BMC Genomics">
        <title>Genome sequence of Anopheles sinensis provides insight into genetics basis of mosquito competence for malaria parasites.</title>
        <authorList>
            <person name="Zhou D."/>
            <person name="Zhang D."/>
            <person name="Ding G."/>
            <person name="Shi L."/>
            <person name="Hou Q."/>
            <person name="Ye Y."/>
            <person name="Xu Y."/>
            <person name="Zhou H."/>
            <person name="Xiong C."/>
            <person name="Li S."/>
            <person name="Yu J."/>
            <person name="Hong S."/>
            <person name="Yu X."/>
            <person name="Zou P."/>
            <person name="Chen C."/>
            <person name="Chang X."/>
            <person name="Wang W."/>
            <person name="Lv Y."/>
            <person name="Sun Y."/>
            <person name="Ma L."/>
            <person name="Shen B."/>
            <person name="Zhu C."/>
        </authorList>
    </citation>
    <scope>NUCLEOTIDE SEQUENCE [LARGE SCALE GENOMIC DNA]</scope>
</reference>
<organism evidence="2">
    <name type="scientific">Anopheles sinensis</name>
    <name type="common">Mosquito</name>
    <dbReference type="NCBI Taxonomy" id="74873"/>
    <lineage>
        <taxon>Eukaryota</taxon>
        <taxon>Metazoa</taxon>
        <taxon>Ecdysozoa</taxon>
        <taxon>Arthropoda</taxon>
        <taxon>Hexapoda</taxon>
        <taxon>Insecta</taxon>
        <taxon>Pterygota</taxon>
        <taxon>Neoptera</taxon>
        <taxon>Endopterygota</taxon>
        <taxon>Diptera</taxon>
        <taxon>Nematocera</taxon>
        <taxon>Culicoidea</taxon>
        <taxon>Culicidae</taxon>
        <taxon>Anophelinae</taxon>
        <taxon>Anopheles</taxon>
    </lineage>
</organism>
<name>A0A084WUC4_ANOSI</name>
<evidence type="ECO:0000313" key="4">
    <source>
        <dbReference type="Proteomes" id="UP000030765"/>
    </source>
</evidence>
<accession>A0A084WUC4</accession>
<dbReference type="AlphaFoldDB" id="A0A084WUC4"/>
<dbReference type="Proteomes" id="UP000030765">
    <property type="component" value="Unassembled WGS sequence"/>
</dbReference>
<protein>
    <submittedName>
        <fullName evidence="2 3">Putative 1-deoxy-D-xylulose 5-phosphate reductoisomerase</fullName>
    </submittedName>
</protein>
<gene>
    <name evidence="2" type="ORF">ZHAS_00022057</name>
</gene>
<proteinExistence type="predicted"/>
<keyword evidence="2" id="KW-0413">Isomerase</keyword>
<evidence type="ECO:0000313" key="3">
    <source>
        <dbReference type="EnsemblMetazoa" id="ASIC022057-PA"/>
    </source>
</evidence>
<feature type="compositionally biased region" description="Basic and acidic residues" evidence="1">
    <location>
        <begin position="26"/>
        <end position="35"/>
    </location>
</feature>
<dbReference type="EMBL" id="ATLV01027050">
    <property type="status" value="NOT_ANNOTATED_CDS"/>
    <property type="molecule type" value="Genomic_DNA"/>
</dbReference>
<dbReference type="GO" id="GO:0016853">
    <property type="term" value="F:isomerase activity"/>
    <property type="evidence" value="ECO:0007669"/>
    <property type="project" value="UniProtKB-KW"/>
</dbReference>
<reference evidence="3" key="2">
    <citation type="submission" date="2020-05" db="UniProtKB">
        <authorList>
            <consortium name="EnsemblMetazoa"/>
        </authorList>
    </citation>
    <scope>IDENTIFICATION</scope>
</reference>
<dbReference type="VEuPathDB" id="VectorBase:ASIC022057"/>
<keyword evidence="4" id="KW-1185">Reference proteome</keyword>
<evidence type="ECO:0000256" key="1">
    <source>
        <dbReference type="SAM" id="MobiDB-lite"/>
    </source>
</evidence>
<sequence>MTLMTMKTRERPFGRSTDYGPAKPGPGKEGREVRDRRRPVWNGPVCESPGFAPVGEMWVKYFDAIVRDPKIVTEG</sequence>
<dbReference type="EMBL" id="KE525421">
    <property type="protein sequence ID" value="KFB53818.1"/>
    <property type="molecule type" value="Genomic_DNA"/>
</dbReference>
<dbReference type="EnsemblMetazoa" id="ASIC022057-RA">
    <property type="protein sequence ID" value="ASIC022057-PA"/>
    <property type="gene ID" value="ASIC022057"/>
</dbReference>